<evidence type="ECO:0000256" key="6">
    <source>
        <dbReference type="SAM" id="Phobius"/>
    </source>
</evidence>
<dbReference type="PANTHER" id="PTHR43133">
    <property type="entry name" value="RNA POLYMERASE ECF-TYPE SIGMA FACTO"/>
    <property type="match status" value="1"/>
</dbReference>
<keyword evidence="3" id="KW-0731">Sigma factor</keyword>
<dbReference type="InterPro" id="IPR039425">
    <property type="entry name" value="RNA_pol_sigma-70-like"/>
</dbReference>
<dbReference type="Proteomes" id="UP000676565">
    <property type="component" value="Unassembled WGS sequence"/>
</dbReference>
<reference evidence="9 10" key="1">
    <citation type="submission" date="2021-04" db="EMBL/GenBank/DDBJ databases">
        <authorList>
            <person name="Ivanova A."/>
        </authorList>
    </citation>
    <scope>NUCLEOTIDE SEQUENCE [LARGE SCALE GENOMIC DNA]</scope>
    <source>
        <strain evidence="9 10">G18</strain>
    </source>
</reference>
<comment type="caution">
    <text evidence="9">The sequence shown here is derived from an EMBL/GenBank/DDBJ whole genome shotgun (WGS) entry which is preliminary data.</text>
</comment>
<dbReference type="InterPro" id="IPR013324">
    <property type="entry name" value="RNA_pol_sigma_r3/r4-like"/>
</dbReference>
<dbReference type="SUPFAM" id="SSF88946">
    <property type="entry name" value="Sigma2 domain of RNA polymerase sigma factors"/>
    <property type="match status" value="1"/>
</dbReference>
<dbReference type="InterPro" id="IPR013249">
    <property type="entry name" value="RNA_pol_sigma70_r4_t2"/>
</dbReference>
<sequence length="471" mass="51062">MNRVLMILREQRTDAATDRHLLDCFLTARDEAAFAELVRRYGPVVWGACRRALVNTQDAEDAFQATFLVLLRRATGLHDDVPLGPWLYRVALMTARNVSRSNRRRTAVTGPMEHEIPAPGTAATEEKLDLDAALLALPERYRVPVVLCHLQGLTRREAAERLGCPEGTLSARLNRAFQHLRARLGNGAPAALVGAAVTLPTGLASATVRSAMVYSTSTLAVTGVSPAVAGLIDGVLRMFWMKKVLTATVVAVLVVGTGVLGFGLAGRSESVAQATEPLGLAVSGAAPEEPDAVKRLEKRLADLEKQKQLLDTTLEDLKAEKQKLEDSKREKAAADAAAELGKDLAVVVGDAGQSAYTVREVVNERIAEVTCSNLDILTRYLSRAFNDPKGPKKLRIIACKDHSLDHVRPVLAACAAAGYTKAAFSHTDRLLLISRVVTVLHDTHTKYTVKLFQPLPQPGELDLRKFAEPKK</sequence>
<dbReference type="Pfam" id="PF08281">
    <property type="entry name" value="Sigma70_r4_2"/>
    <property type="match status" value="1"/>
</dbReference>
<name>A0ABS5BXR8_9BACT</name>
<proteinExistence type="inferred from homology"/>
<comment type="similarity">
    <text evidence="1">Belongs to the sigma-70 factor family. ECF subfamily.</text>
</comment>
<accession>A0ABS5BXR8</accession>
<dbReference type="NCBIfam" id="TIGR02937">
    <property type="entry name" value="sigma70-ECF"/>
    <property type="match status" value="1"/>
</dbReference>
<dbReference type="InterPro" id="IPR013325">
    <property type="entry name" value="RNA_pol_sigma_r2"/>
</dbReference>
<keyword evidence="5" id="KW-0175">Coiled coil</keyword>
<dbReference type="Gene3D" id="1.10.10.10">
    <property type="entry name" value="Winged helix-like DNA-binding domain superfamily/Winged helix DNA-binding domain"/>
    <property type="match status" value="1"/>
</dbReference>
<feature type="transmembrane region" description="Helical" evidence="6">
    <location>
        <begin position="244"/>
        <end position="265"/>
    </location>
</feature>
<keyword evidence="6" id="KW-0812">Transmembrane</keyword>
<keyword evidence="2" id="KW-0805">Transcription regulation</keyword>
<organism evidence="9 10">
    <name type="scientific">Gemmata palustris</name>
    <dbReference type="NCBI Taxonomy" id="2822762"/>
    <lineage>
        <taxon>Bacteria</taxon>
        <taxon>Pseudomonadati</taxon>
        <taxon>Planctomycetota</taxon>
        <taxon>Planctomycetia</taxon>
        <taxon>Gemmatales</taxon>
        <taxon>Gemmataceae</taxon>
        <taxon>Gemmata</taxon>
    </lineage>
</organism>
<keyword evidence="10" id="KW-1185">Reference proteome</keyword>
<feature type="coiled-coil region" evidence="5">
    <location>
        <begin position="293"/>
        <end position="337"/>
    </location>
</feature>
<dbReference type="Pfam" id="PF04542">
    <property type="entry name" value="Sigma70_r2"/>
    <property type="match status" value="1"/>
</dbReference>
<evidence type="ECO:0000256" key="5">
    <source>
        <dbReference type="SAM" id="Coils"/>
    </source>
</evidence>
<gene>
    <name evidence="9" type="ORF">J8F10_25130</name>
</gene>
<dbReference type="SUPFAM" id="SSF88659">
    <property type="entry name" value="Sigma3 and sigma4 domains of RNA polymerase sigma factors"/>
    <property type="match status" value="1"/>
</dbReference>
<evidence type="ECO:0000256" key="3">
    <source>
        <dbReference type="ARBA" id="ARBA00023082"/>
    </source>
</evidence>
<feature type="transmembrane region" description="Helical" evidence="6">
    <location>
        <begin position="212"/>
        <end position="232"/>
    </location>
</feature>
<dbReference type="InterPro" id="IPR014284">
    <property type="entry name" value="RNA_pol_sigma-70_dom"/>
</dbReference>
<dbReference type="PANTHER" id="PTHR43133:SF51">
    <property type="entry name" value="RNA POLYMERASE SIGMA FACTOR"/>
    <property type="match status" value="1"/>
</dbReference>
<dbReference type="EMBL" id="JAGKQQ010000001">
    <property type="protein sequence ID" value="MBP3958546.1"/>
    <property type="molecule type" value="Genomic_DNA"/>
</dbReference>
<keyword evidence="4" id="KW-0804">Transcription</keyword>
<evidence type="ECO:0000256" key="2">
    <source>
        <dbReference type="ARBA" id="ARBA00023015"/>
    </source>
</evidence>
<keyword evidence="6" id="KW-1133">Transmembrane helix</keyword>
<evidence type="ECO:0000256" key="1">
    <source>
        <dbReference type="ARBA" id="ARBA00010641"/>
    </source>
</evidence>
<feature type="domain" description="RNA polymerase sigma-70 region 2" evidence="7">
    <location>
        <begin position="37"/>
        <end position="105"/>
    </location>
</feature>
<evidence type="ECO:0000256" key="4">
    <source>
        <dbReference type="ARBA" id="ARBA00023163"/>
    </source>
</evidence>
<dbReference type="InterPro" id="IPR007627">
    <property type="entry name" value="RNA_pol_sigma70_r2"/>
</dbReference>
<evidence type="ECO:0000313" key="9">
    <source>
        <dbReference type="EMBL" id="MBP3958546.1"/>
    </source>
</evidence>
<evidence type="ECO:0000259" key="7">
    <source>
        <dbReference type="Pfam" id="PF04542"/>
    </source>
</evidence>
<feature type="transmembrane region" description="Helical" evidence="6">
    <location>
        <begin position="184"/>
        <end position="206"/>
    </location>
</feature>
<keyword evidence="6" id="KW-0472">Membrane</keyword>
<evidence type="ECO:0000259" key="8">
    <source>
        <dbReference type="Pfam" id="PF08281"/>
    </source>
</evidence>
<dbReference type="Gene3D" id="1.10.1740.10">
    <property type="match status" value="1"/>
</dbReference>
<feature type="domain" description="RNA polymerase sigma factor 70 region 4 type 2" evidence="8">
    <location>
        <begin position="129"/>
        <end position="180"/>
    </location>
</feature>
<dbReference type="InterPro" id="IPR036388">
    <property type="entry name" value="WH-like_DNA-bd_sf"/>
</dbReference>
<dbReference type="CDD" id="cd06171">
    <property type="entry name" value="Sigma70_r4"/>
    <property type="match status" value="1"/>
</dbReference>
<evidence type="ECO:0000313" key="10">
    <source>
        <dbReference type="Proteomes" id="UP000676565"/>
    </source>
</evidence>
<dbReference type="RefSeq" id="WP_210658624.1">
    <property type="nucleotide sequence ID" value="NZ_JAGKQQ010000001.1"/>
</dbReference>
<protein>
    <submittedName>
        <fullName evidence="9">Sigma-70 family RNA polymerase sigma factor</fullName>
    </submittedName>
</protein>